<proteinExistence type="predicted"/>
<name>A0A9D1UGG6_9FIRM</name>
<reference evidence="1" key="1">
    <citation type="journal article" date="2021" name="PeerJ">
        <title>Extensive microbial diversity within the chicken gut microbiome revealed by metagenomics and culture.</title>
        <authorList>
            <person name="Gilroy R."/>
            <person name="Ravi A."/>
            <person name="Getino M."/>
            <person name="Pursley I."/>
            <person name="Horton D.L."/>
            <person name="Alikhan N.F."/>
            <person name="Baker D."/>
            <person name="Gharbi K."/>
            <person name="Hall N."/>
            <person name="Watson M."/>
            <person name="Adriaenssens E.M."/>
            <person name="Foster-Nyarko E."/>
            <person name="Jarju S."/>
            <person name="Secka A."/>
            <person name="Antonio M."/>
            <person name="Oren A."/>
            <person name="Chaudhuri R.R."/>
            <person name="La Ragione R."/>
            <person name="Hildebrand F."/>
            <person name="Pallen M.J."/>
        </authorList>
    </citation>
    <scope>NUCLEOTIDE SEQUENCE</scope>
    <source>
        <strain evidence="1">421</strain>
    </source>
</reference>
<organism evidence="1 2">
    <name type="scientific">Candidatus Eubacterium faecipullorum</name>
    <dbReference type="NCBI Taxonomy" id="2838571"/>
    <lineage>
        <taxon>Bacteria</taxon>
        <taxon>Bacillati</taxon>
        <taxon>Bacillota</taxon>
        <taxon>Clostridia</taxon>
        <taxon>Eubacteriales</taxon>
        <taxon>Eubacteriaceae</taxon>
        <taxon>Eubacterium</taxon>
    </lineage>
</organism>
<protein>
    <submittedName>
        <fullName evidence="1">Uncharacterized protein</fullName>
    </submittedName>
</protein>
<dbReference type="AlphaFoldDB" id="A0A9D1UGG6"/>
<reference evidence="1" key="2">
    <citation type="submission" date="2021-04" db="EMBL/GenBank/DDBJ databases">
        <authorList>
            <person name="Gilroy R."/>
        </authorList>
    </citation>
    <scope>NUCLEOTIDE SEQUENCE</scope>
    <source>
        <strain evidence="1">421</strain>
    </source>
</reference>
<sequence length="221" mass="25270">MKVMPADNIADYLFCVERRDKDGFAFETKARNFKTGKFYDVRFNGRKKYEFFVFSGGRWHVYFMLRNANFCPESFKSAGDLLRLESDILSGAEKPYLTVFGTQANIIGRRLSGGARIVLPDLPFLFCGEVESLDDLSQKERYGYTCAPKYLIAARKTKYVKPGASESLYLFGCNNDRLYKQISPGTQLCVTHSYENERAVAVRKSVNRNGIIPMQHCLKKI</sequence>
<comment type="caution">
    <text evidence="1">The sequence shown here is derived from an EMBL/GenBank/DDBJ whole genome shotgun (WGS) entry which is preliminary data.</text>
</comment>
<dbReference type="EMBL" id="DXGE01000034">
    <property type="protein sequence ID" value="HIW86473.1"/>
    <property type="molecule type" value="Genomic_DNA"/>
</dbReference>
<accession>A0A9D1UGG6</accession>
<gene>
    <name evidence="1" type="ORF">IAA48_08275</name>
</gene>
<dbReference type="Proteomes" id="UP000824205">
    <property type="component" value="Unassembled WGS sequence"/>
</dbReference>
<evidence type="ECO:0000313" key="1">
    <source>
        <dbReference type="EMBL" id="HIW86473.1"/>
    </source>
</evidence>
<evidence type="ECO:0000313" key="2">
    <source>
        <dbReference type="Proteomes" id="UP000824205"/>
    </source>
</evidence>